<keyword evidence="2" id="KW-1185">Reference proteome</keyword>
<proteinExistence type="predicted"/>
<comment type="caution">
    <text evidence="1">The sequence shown here is derived from an EMBL/GenBank/DDBJ whole genome shotgun (WGS) entry which is preliminary data.</text>
</comment>
<sequence length="83" mass="9896">MKVNWLYPLENSNFIIAGNFNKEICSFSLDKDGNLSEYQTLFTSENLMIDPTIIQKRRFQCSKWNLHGTYLYFKRFKKLGISF</sequence>
<dbReference type="EMBL" id="JAAITA010000002">
    <property type="protein sequence ID" value="NSJ85097.1"/>
    <property type="molecule type" value="Genomic_DNA"/>
</dbReference>
<protein>
    <submittedName>
        <fullName evidence="1">Uncharacterized protein</fullName>
    </submittedName>
</protein>
<dbReference type="Proteomes" id="UP000822142">
    <property type="component" value="Unassembled WGS sequence"/>
</dbReference>
<organism evidence="1 2">
    <name type="scientific">Blautia hansenii</name>
    <name type="common">Ruminococcus hansenii</name>
    <dbReference type="NCBI Taxonomy" id="1322"/>
    <lineage>
        <taxon>Bacteria</taxon>
        <taxon>Bacillati</taxon>
        <taxon>Bacillota</taxon>
        <taxon>Clostridia</taxon>
        <taxon>Lachnospirales</taxon>
        <taxon>Lachnospiraceae</taxon>
        <taxon>Blautia</taxon>
    </lineage>
</organism>
<gene>
    <name evidence="1" type="ORF">G5A70_02590</name>
</gene>
<evidence type="ECO:0000313" key="1">
    <source>
        <dbReference type="EMBL" id="NSJ85097.1"/>
    </source>
</evidence>
<accession>A0ABX2I3T3</accession>
<dbReference type="RefSeq" id="WP_173747725.1">
    <property type="nucleotide sequence ID" value="NZ_JAAITA010000002.1"/>
</dbReference>
<evidence type="ECO:0000313" key="2">
    <source>
        <dbReference type="Proteomes" id="UP000822142"/>
    </source>
</evidence>
<name>A0ABX2I3T3_BLAHA</name>
<reference evidence="1 2" key="1">
    <citation type="journal article" date="2020" name="Cell Host Microbe">
        <title>Functional and Genomic Variation between Human-Derived Isolates of Lachnospiraceae Reveals Inter- and Intra-Species Diversity.</title>
        <authorList>
            <person name="Sorbara M.T."/>
            <person name="Littmann E.R."/>
            <person name="Fontana E."/>
            <person name="Moody T.U."/>
            <person name="Kohout C.E."/>
            <person name="Gjonbalaj M."/>
            <person name="Eaton V."/>
            <person name="Seok R."/>
            <person name="Leiner I.M."/>
            <person name="Pamer E.G."/>
        </authorList>
    </citation>
    <scope>NUCLEOTIDE SEQUENCE [LARGE SCALE GENOMIC DNA]</scope>
    <source>
        <strain evidence="1 2">MSK.15.26</strain>
    </source>
</reference>